<accession>A0A449BFT3</accession>
<dbReference type="InterPro" id="IPR013378">
    <property type="entry name" value="InlB-like_B-rpt"/>
</dbReference>
<protein>
    <submittedName>
        <fullName evidence="4">Internalin-A</fullName>
    </submittedName>
</protein>
<dbReference type="GO" id="GO:0030313">
    <property type="term" value="C:cell envelope"/>
    <property type="evidence" value="ECO:0007669"/>
    <property type="project" value="UniProtKB-SubCell"/>
</dbReference>
<dbReference type="KEGG" id="aaxa:NCTC10138_01712"/>
<dbReference type="Pfam" id="PF09479">
    <property type="entry name" value="Flg_new"/>
    <property type="match status" value="10"/>
</dbReference>
<reference evidence="4 5" key="1">
    <citation type="submission" date="2019-01" db="EMBL/GenBank/DDBJ databases">
        <authorList>
            <consortium name="Pathogen Informatics"/>
        </authorList>
    </citation>
    <scope>NUCLEOTIDE SEQUENCE [LARGE SCALE GENOMIC DNA]</scope>
    <source>
        <strain evidence="4 5">NCTC10138</strain>
    </source>
</reference>
<evidence type="ECO:0000259" key="3">
    <source>
        <dbReference type="Pfam" id="PF18998"/>
    </source>
</evidence>
<dbReference type="Proteomes" id="UP000289841">
    <property type="component" value="Chromosome"/>
</dbReference>
<evidence type="ECO:0000256" key="1">
    <source>
        <dbReference type="ARBA" id="ARBA00004196"/>
    </source>
</evidence>
<feature type="region of interest" description="Disordered" evidence="2">
    <location>
        <begin position="33"/>
        <end position="53"/>
    </location>
</feature>
<dbReference type="Gene3D" id="2.60.40.4270">
    <property type="entry name" value="Listeria-Bacteroides repeat domain"/>
    <property type="match status" value="7"/>
</dbReference>
<comment type="subcellular location">
    <subcellularLocation>
        <location evidence="1">Cell envelope</location>
    </subcellularLocation>
</comment>
<feature type="domain" description="Bacterial repeat" evidence="3">
    <location>
        <begin position="1865"/>
        <end position="1924"/>
    </location>
</feature>
<proteinExistence type="predicted"/>
<dbReference type="Pfam" id="PF20585">
    <property type="entry name" value="Pectate_lyase_5"/>
    <property type="match status" value="2"/>
</dbReference>
<dbReference type="InterPro" id="IPR042229">
    <property type="entry name" value="Listeria/Bacterioides_rpt_sf"/>
</dbReference>
<evidence type="ECO:0000313" key="5">
    <source>
        <dbReference type="Proteomes" id="UP000289841"/>
    </source>
</evidence>
<dbReference type="EMBL" id="LR215048">
    <property type="protein sequence ID" value="VEU81314.1"/>
    <property type="molecule type" value="Genomic_DNA"/>
</dbReference>
<sequence>MKKVLLLISTLLLTVLLISCKTKVYTVTFNSDGGSSVAKEEVKKGDLATKPDNPTKDNYDFQFWVDEDNKEWIFTTRKVEKDTTLKATWKEKTPVVEKFKLTLSEGLSSNQANNNEIAKGTAVTITVTVPVDKQIKTFTVNGTDQKNNISSNQFKFNIMANTTIVLVLENKEAPVEKVTVEFILGYEGTAIPNQEINKGAKATKPTNPVREGYNFLGWTTVENGTALFNFEAVVNANQKLYAKWEIKTFEVTLITGDTETKQTIAFNGNIAFPVTTKAGYTFVGWFIGDNEFDVATKVTSNLTITTKWEVLEYTITYELDGGTNHTENPLKYTIENDTITLLDPTRTGYIFDGWYDGEEKVTQIETTRLENVTLEARWTEKEPDVTYFDVIFNSNEGSLVSSQEIKEGETVTKPVNPTKEGHTFVEWQLNGVTYNFATPVTEELTLVAKWEINTFEITIDLKDGTTPTTQTVNWNETVTLTDPVRAGYTFVKWISNGIDFTTETPITSELLIEVVWEVTEYTITYELDGGTNHTGNPLKYTIENDTITLLDPTRAGYIFNGWYDGEEKVTQIKTTRLEDIILEARWTEKDPDVTYEAEFLAKLEASLEEITEAKATLDGRNIEVIFSEGVEVAAVKAAAERLVLALREYAGAGSTITVNGTEFNLATVNVADLARAILDGVNPTEFLLEGKDIVVEYSAKVDYLRTELNLTGELVFGVEGTEAGFLAKLEASLEEITEAKATLDGRNIEVIFSEGVEVAAVKAAAERLVLALREYAGAGSTITVNGTEFNLATVNVADLARAILDGVNPTEFLLEGKDIVVEYSAKVDYLRTELNLTGELVFGVEGTEAGFLAKLEASLEEITEAKATLDGRNIEVIFSEGVEVAAVKAAAERLVLALREYAGAGSTITVNGTEFNLATVNVADLARAILDGVNPTEFLLEGKDIVVEYSAKVDYLRTELNLTGELVFGVEGTEAEFLAKLEASLEEITEAKATLDGRNIEVIFSEGVEVAAVKAAAERLVLALREYAGAGSTITVNGTEFNLATVNVADLARAILDGVNPTEFLLEGKDIVVEYSAKVDYLRTELNLTGELVFGVEGTARAVSISNENQLRLALSNPKISTIELSQGFNILSSVKINRAVTINGNGHALDFSSAVQDSNNSFNHGIIIQSSNVIVKNLVVDSYRYGFGIQIFNRIGVVIENVTVSNSLKGGILVNSSEVMVKNVTLQNNVWGGIEVSEGKTGTVTPKLTVEGTITYIKGTSDAEAIIWIDGKLTNDEWVVGSNLKQVEKTVSNNREQRWFVEPIVSVTAELTGEIRIVDNIVEYQIKLSNNDLVWVPLESNELTYDKEYESKFYDASINLDGLVVTATFEYTNNHGRSLTQSQYFYQYMLKVNGNNVEGKGTKWLDRINGSWRDLTEYIREDVVGTWVGSTIIGEYGVVYIINDVLYYAVETMPQRYYATFKVDNVIVEYRGQKDNQSLITGSTKGNKDGYEFLGWFDEETDELFDFGQPLTKNVVLVAKHELITEANVANQNELLNALRNENIVRINLLNGFEVTESLKINRKLTIDGKGHALDFSNAIQDTNPSFNHGIIVQSNDVILKDLIVDSYKHGFGIQIFNRVNVVIDTVSVLNSSKGGILVNSSEVTIRNIVLENNIWGGIEVSKGKTGSRLPKLTVDGIIKFESAVLPAVWIDKVGEIGDDLVEGLQLNSFKPFGKDQIWFVAFEVGTKTEFLTRFNDLLNQITAANVELSNEDINVNFNEGVDINLVQLAAESLINALRENVGINSTITIKDKTFNLQTITASELAGAILEDISPQEFLENGEPINITYTALVDYESVEIKLNGTIRFEITPLSKEFSLVYGVTGNGSIVGLTNQILVEGTLGEEVTAVPNEGYFFSHWSDGDTNPVRRDRIVYGDKSITAVFLIYKYEVKFLDYNNQIIKSEEVEYGESAIAPENPTRIGYTFKGWSVEFSRITKNIEVKTIYEINKYVVRFIDHDDKLLVEVEVEHGEIVVYPKDEPTRFRTQEFTYSFLEWDKDLTEVLENTTYKAVYSEIRNKYEVVFIDYNNVTLKSEEVEYGKSAIAPEEPNRLGYTFVSWNKDFTNITEETEIFAVYEINKYIVKFIDYDETKLKEQIVDYGLNANAPALTFRRGFKHIGWDKEFISVTENIEVRALYEDVIFIGEELNDNYYVVNRVYNNSTIKTESIGLIPIVFGSNDISSNYTFEYKDSTGKKITTVNLADGATTFVFDVIAKSELYDDFSGRVVIKYQSVTIGNTDKYMTIEDAINIAKSGDVIFVRFNTSFSKENIANEVYGKTTFQVKQGVTLLLPFNAELITTLNETNTAAAINRNAGYVKLNVTSGINIEVIGTFTVNAQRSHASTRFMGFVTGANYSMVRLENESSLNVLKNGQLNVIGFIYGDGEINIENGAKVLETMFIQSFRGGSATFNVQSDVFPFDQFTVNNIESKMNIKSGSIYRVSVLLYMSSSFNFAELEIIGTSSTSLIKINEGFVEKKYNSLNGEITLSLYGNAELNNAVVKVGGITASSSGKDMPFDGKWHFNLKSGSVLQINSYVSLLPGATITVEENAELNISTSGRLTIFNPYQYILDGTNAYTKYGDTAVYNRYRMAPKFDFNNSTIAELNLKGRLNVEGGIAGRVNKQENGIIDIKDNAKTEYTINYVMGTGSGANVNSRTVSYWSEENTNLVSIYSNPTIIKEGSKLDLNIYALVRDVNGIAINNTNVKFIIDSIGWEFTVNTDSSGIAIASYSVEEASGENYNVRVIIDDAEYRQEVKVTKSSGESPFLYSVDSNGNVIFEHEPFPFSMLESIEGTTYGSLRYLEEVNGEYIIRVVEEGTSVTTLKDTVLYVFDYSDEDILDVVFDINGNVQTIKNYTKPISFVDENNNSMIENVLVKDGNYALKSEQNLGLIYYDAMFKRSEYNSFAKLIISARELGKSMKMFNDVTSSLGSIDNLWLMDQLFNKNNDSKISLNNIFETLELEIQLKVNGTWIKQGSIQPKTYLDENQIIELDLSNVSDEYIVVRLVMPGVINYGIDYIAIDFSLNSKVEVKEAKLKKSVYTNKYDIKTNFVTGTELVYGEYVDFYYEVPVKDEKNIRKFGVETTGYIYAGEGIYSQNEKNNIRSMTYQELVNYLVVNEDENIFELYYELVRIGNLDKSDIFKEIFELLNWLKVWLKILIIFRKICFLKDNFKITGVLNM</sequence>
<dbReference type="PROSITE" id="PS51257">
    <property type="entry name" value="PROKAR_LIPOPROTEIN"/>
    <property type="match status" value="1"/>
</dbReference>
<dbReference type="InterPro" id="IPR046776">
    <property type="entry name" value="Pectate_lyase_5"/>
</dbReference>
<name>A0A449BFT3_HAPAX</name>
<dbReference type="NCBIfam" id="TIGR02543">
    <property type="entry name" value="List_Bact_rpt"/>
    <property type="match status" value="3"/>
</dbReference>
<dbReference type="SUPFAM" id="SSF51126">
    <property type="entry name" value="Pectin lyase-like"/>
    <property type="match status" value="2"/>
</dbReference>
<gene>
    <name evidence="4" type="primary">inlA_5</name>
    <name evidence="4" type="ORF">NCTC10138_01712</name>
</gene>
<evidence type="ECO:0000313" key="4">
    <source>
        <dbReference type="EMBL" id="VEU81314.1"/>
    </source>
</evidence>
<dbReference type="InterPro" id="IPR044060">
    <property type="entry name" value="Bacterial_rp_domain"/>
</dbReference>
<organism evidence="4 5">
    <name type="scientific">Haploplasma axanthum</name>
    <name type="common">Acholeplasma axanthum</name>
    <dbReference type="NCBI Taxonomy" id="29552"/>
    <lineage>
        <taxon>Bacteria</taxon>
        <taxon>Bacillati</taxon>
        <taxon>Mycoplasmatota</taxon>
        <taxon>Mollicutes</taxon>
        <taxon>Acholeplasmatales</taxon>
        <taxon>Acholeplasmataceae</taxon>
        <taxon>Haploplasma</taxon>
    </lineage>
</organism>
<dbReference type="InterPro" id="IPR006626">
    <property type="entry name" value="PbH1"/>
</dbReference>
<dbReference type="InterPro" id="IPR011050">
    <property type="entry name" value="Pectin_lyase_fold/virulence"/>
</dbReference>
<dbReference type="STRING" id="1278311.GCA_000428705_00854"/>
<feature type="compositionally biased region" description="Basic and acidic residues" evidence="2">
    <location>
        <begin position="38"/>
        <end position="53"/>
    </location>
</feature>
<dbReference type="SMART" id="SM00710">
    <property type="entry name" value="PbH1"/>
    <property type="match status" value="6"/>
</dbReference>
<evidence type="ECO:0000256" key="2">
    <source>
        <dbReference type="SAM" id="MobiDB-lite"/>
    </source>
</evidence>
<keyword evidence="5" id="KW-1185">Reference proteome</keyword>
<dbReference type="Pfam" id="PF18998">
    <property type="entry name" value="Flg_new_2"/>
    <property type="match status" value="1"/>
</dbReference>